<keyword evidence="7" id="KW-1185">Reference proteome</keyword>
<evidence type="ECO:0000256" key="3">
    <source>
        <dbReference type="ARBA" id="ARBA00023125"/>
    </source>
</evidence>
<dbReference type="EMBL" id="QWZQ01000044">
    <property type="protein sequence ID" value="RRK09676.1"/>
    <property type="molecule type" value="Genomic_DNA"/>
</dbReference>
<dbReference type="SUPFAM" id="SSF46785">
    <property type="entry name" value="Winged helix' DNA-binding domain"/>
    <property type="match status" value="1"/>
</dbReference>
<evidence type="ECO:0000256" key="4">
    <source>
        <dbReference type="ARBA" id="ARBA00023163"/>
    </source>
</evidence>
<name>A0A426D4Y3_9LACO</name>
<keyword evidence="3" id="KW-0238">DNA-binding</keyword>
<dbReference type="CDD" id="cd05466">
    <property type="entry name" value="PBP2_LTTR_substrate"/>
    <property type="match status" value="1"/>
</dbReference>
<dbReference type="OrthoDB" id="9803735at2"/>
<dbReference type="InterPro" id="IPR000847">
    <property type="entry name" value="LysR_HTH_N"/>
</dbReference>
<dbReference type="InterPro" id="IPR036388">
    <property type="entry name" value="WH-like_DNA-bd_sf"/>
</dbReference>
<evidence type="ECO:0000259" key="5">
    <source>
        <dbReference type="PROSITE" id="PS50931"/>
    </source>
</evidence>
<dbReference type="GO" id="GO:0003700">
    <property type="term" value="F:DNA-binding transcription factor activity"/>
    <property type="evidence" value="ECO:0007669"/>
    <property type="project" value="InterPro"/>
</dbReference>
<evidence type="ECO:0000256" key="1">
    <source>
        <dbReference type="ARBA" id="ARBA00009437"/>
    </source>
</evidence>
<evidence type="ECO:0000313" key="6">
    <source>
        <dbReference type="EMBL" id="RRK09676.1"/>
    </source>
</evidence>
<dbReference type="Pfam" id="PF03466">
    <property type="entry name" value="LysR_substrate"/>
    <property type="match status" value="1"/>
</dbReference>
<feature type="domain" description="HTH lysR-type" evidence="5">
    <location>
        <begin position="1"/>
        <end position="58"/>
    </location>
</feature>
<proteinExistence type="inferred from homology"/>
<keyword evidence="2" id="KW-0805">Transcription regulation</keyword>
<accession>A0A426D4Y3</accession>
<sequence>MNYSDLKYFVYLVNSGSYIGTAQHFKVTQPAISVAIKRLEKEFQVQLLTQQNRRAPLTTTLPGGVLYLKAKNILTAADKLHDEVTHANDTNIRVGFSTVAGRHWIPRVIKKFQVMNLLDMVHTQERDSDYLIEALRTDKLDAAIFSTLTPYPQKDLTITTLATYDLSLIVNPKHRLATQTVVDVHELRNENFIARPQPTAHQALTSYCQLGNFKPHIIYETPDVELIKQLVKQNVGIALMINSVLDRDDSAIQILSLKAAQQIHCYMQLGLRKNFIPNQNQLKCIDVLKQTSYL</sequence>
<protein>
    <submittedName>
        <fullName evidence="6">LysR family transcriptional regulator</fullName>
    </submittedName>
</protein>
<dbReference type="PANTHER" id="PTHR30126:SF40">
    <property type="entry name" value="HTH-TYPE TRANSCRIPTIONAL REGULATOR GLTR"/>
    <property type="match status" value="1"/>
</dbReference>
<dbReference type="SUPFAM" id="SSF53850">
    <property type="entry name" value="Periplasmic binding protein-like II"/>
    <property type="match status" value="1"/>
</dbReference>
<dbReference type="PANTHER" id="PTHR30126">
    <property type="entry name" value="HTH-TYPE TRANSCRIPTIONAL REGULATOR"/>
    <property type="match status" value="1"/>
</dbReference>
<organism evidence="6 7">
    <name type="scientific">Lactiplantibacillus garii</name>
    <dbReference type="NCBI Taxonomy" id="2306423"/>
    <lineage>
        <taxon>Bacteria</taxon>
        <taxon>Bacillati</taxon>
        <taxon>Bacillota</taxon>
        <taxon>Bacilli</taxon>
        <taxon>Lactobacillales</taxon>
        <taxon>Lactobacillaceae</taxon>
        <taxon>Lactiplantibacillus</taxon>
    </lineage>
</organism>
<comment type="caution">
    <text evidence="6">The sequence shown here is derived from an EMBL/GenBank/DDBJ whole genome shotgun (WGS) entry which is preliminary data.</text>
</comment>
<dbReference type="RefSeq" id="WP_125073068.1">
    <property type="nucleotide sequence ID" value="NZ_QWZQ01000044.1"/>
</dbReference>
<dbReference type="PROSITE" id="PS50931">
    <property type="entry name" value="HTH_LYSR"/>
    <property type="match status" value="1"/>
</dbReference>
<evidence type="ECO:0000313" key="7">
    <source>
        <dbReference type="Proteomes" id="UP000283633"/>
    </source>
</evidence>
<dbReference type="GO" id="GO:0000976">
    <property type="term" value="F:transcription cis-regulatory region binding"/>
    <property type="evidence" value="ECO:0007669"/>
    <property type="project" value="TreeGrafter"/>
</dbReference>
<dbReference type="InterPro" id="IPR005119">
    <property type="entry name" value="LysR_subst-bd"/>
</dbReference>
<comment type="similarity">
    <text evidence="1">Belongs to the LysR transcriptional regulatory family.</text>
</comment>
<dbReference type="Pfam" id="PF00126">
    <property type="entry name" value="HTH_1"/>
    <property type="match status" value="1"/>
</dbReference>
<keyword evidence="4" id="KW-0804">Transcription</keyword>
<reference evidence="6 7" key="1">
    <citation type="submission" date="2018-08" db="EMBL/GenBank/DDBJ databases">
        <title>Genome Lactobacillus garii FI11369.</title>
        <authorList>
            <person name="Diaz M."/>
            <person name="Narbad A."/>
        </authorList>
    </citation>
    <scope>NUCLEOTIDE SEQUENCE [LARGE SCALE GENOMIC DNA]</scope>
    <source>
        <strain evidence="6 7">FI11369</strain>
    </source>
</reference>
<dbReference type="Gene3D" id="3.40.190.290">
    <property type="match status" value="1"/>
</dbReference>
<dbReference type="Gene3D" id="1.10.10.10">
    <property type="entry name" value="Winged helix-like DNA-binding domain superfamily/Winged helix DNA-binding domain"/>
    <property type="match status" value="1"/>
</dbReference>
<dbReference type="InterPro" id="IPR036390">
    <property type="entry name" value="WH_DNA-bd_sf"/>
</dbReference>
<dbReference type="AlphaFoldDB" id="A0A426D4Y3"/>
<gene>
    <name evidence="6" type="ORF">D1831_11510</name>
</gene>
<dbReference type="Proteomes" id="UP000283633">
    <property type="component" value="Unassembled WGS sequence"/>
</dbReference>
<evidence type="ECO:0000256" key="2">
    <source>
        <dbReference type="ARBA" id="ARBA00023015"/>
    </source>
</evidence>